<name>A0AAE4HYF0_9STRE</name>
<dbReference type="SUPFAM" id="SSF55874">
    <property type="entry name" value="ATPase domain of HSP90 chaperone/DNA topoisomerase II/histidine kinase"/>
    <property type="match status" value="1"/>
</dbReference>
<evidence type="ECO:0000256" key="12">
    <source>
        <dbReference type="SAM" id="Phobius"/>
    </source>
</evidence>
<evidence type="ECO:0000256" key="7">
    <source>
        <dbReference type="ARBA" id="ARBA00022777"/>
    </source>
</evidence>
<keyword evidence="7 14" id="KW-0418">Kinase</keyword>
<gene>
    <name evidence="14" type="ORF">P7G31_05700</name>
</gene>
<keyword evidence="11 12" id="KW-0472">Membrane</keyword>
<evidence type="ECO:0000256" key="10">
    <source>
        <dbReference type="ARBA" id="ARBA00023012"/>
    </source>
</evidence>
<evidence type="ECO:0000256" key="9">
    <source>
        <dbReference type="ARBA" id="ARBA00022989"/>
    </source>
</evidence>
<dbReference type="RefSeq" id="WP_311982082.1">
    <property type="nucleotide sequence ID" value="NZ_JARQAG010000006.1"/>
</dbReference>
<evidence type="ECO:0000313" key="14">
    <source>
        <dbReference type="EMBL" id="MDT2731737.1"/>
    </source>
</evidence>
<dbReference type="InterPro" id="IPR010559">
    <property type="entry name" value="Sig_transdc_His_kin_internal"/>
</dbReference>
<dbReference type="InterPro" id="IPR050640">
    <property type="entry name" value="Bact_2-comp_sensor_kinase"/>
</dbReference>
<dbReference type="Proteomes" id="UP001180515">
    <property type="component" value="Unassembled WGS sequence"/>
</dbReference>
<dbReference type="PROSITE" id="PS50885">
    <property type="entry name" value="HAMP"/>
    <property type="match status" value="1"/>
</dbReference>
<comment type="subcellular location">
    <subcellularLocation>
        <location evidence="1">Cell membrane</location>
        <topology evidence="1">Multi-pass membrane protein</topology>
    </subcellularLocation>
</comment>
<dbReference type="InterPro" id="IPR003660">
    <property type="entry name" value="HAMP_dom"/>
</dbReference>
<reference evidence="14" key="1">
    <citation type="submission" date="2023-03" db="EMBL/GenBank/DDBJ databases">
        <authorList>
            <person name="Shen W."/>
            <person name="Cai J."/>
        </authorList>
    </citation>
    <scope>NUCLEOTIDE SEQUENCE</scope>
    <source>
        <strain evidence="14">P82-2</strain>
    </source>
</reference>
<evidence type="ECO:0000256" key="6">
    <source>
        <dbReference type="ARBA" id="ARBA00022741"/>
    </source>
</evidence>
<keyword evidence="4" id="KW-0808">Transferase</keyword>
<dbReference type="Gene3D" id="3.30.565.10">
    <property type="entry name" value="Histidine kinase-like ATPase, C-terminal domain"/>
    <property type="match status" value="1"/>
</dbReference>
<keyword evidence="8" id="KW-0067">ATP-binding</keyword>
<accession>A0AAE4HYF0</accession>
<evidence type="ECO:0000256" key="5">
    <source>
        <dbReference type="ARBA" id="ARBA00022692"/>
    </source>
</evidence>
<evidence type="ECO:0000313" key="15">
    <source>
        <dbReference type="Proteomes" id="UP001180515"/>
    </source>
</evidence>
<evidence type="ECO:0000259" key="13">
    <source>
        <dbReference type="PROSITE" id="PS50885"/>
    </source>
</evidence>
<evidence type="ECO:0000256" key="1">
    <source>
        <dbReference type="ARBA" id="ARBA00004651"/>
    </source>
</evidence>
<dbReference type="GO" id="GO:0005886">
    <property type="term" value="C:plasma membrane"/>
    <property type="evidence" value="ECO:0007669"/>
    <property type="project" value="UniProtKB-SubCell"/>
</dbReference>
<proteinExistence type="predicted"/>
<dbReference type="Gene3D" id="6.10.340.10">
    <property type="match status" value="1"/>
</dbReference>
<dbReference type="AlphaFoldDB" id="A0AAE4HYF0"/>
<evidence type="ECO:0000256" key="2">
    <source>
        <dbReference type="ARBA" id="ARBA00022475"/>
    </source>
</evidence>
<dbReference type="EMBL" id="JARQAG010000006">
    <property type="protein sequence ID" value="MDT2731737.1"/>
    <property type="molecule type" value="Genomic_DNA"/>
</dbReference>
<evidence type="ECO:0000256" key="3">
    <source>
        <dbReference type="ARBA" id="ARBA00022553"/>
    </source>
</evidence>
<evidence type="ECO:0000256" key="11">
    <source>
        <dbReference type="ARBA" id="ARBA00023136"/>
    </source>
</evidence>
<comment type="caution">
    <text evidence="14">The sequence shown here is derived from an EMBL/GenBank/DDBJ whole genome shotgun (WGS) entry which is preliminary data.</text>
</comment>
<evidence type="ECO:0000256" key="8">
    <source>
        <dbReference type="ARBA" id="ARBA00022840"/>
    </source>
</evidence>
<feature type="domain" description="HAMP" evidence="13">
    <location>
        <begin position="319"/>
        <end position="347"/>
    </location>
</feature>
<dbReference type="InterPro" id="IPR036890">
    <property type="entry name" value="HATPase_C_sf"/>
</dbReference>
<dbReference type="CDD" id="cd06225">
    <property type="entry name" value="HAMP"/>
    <property type="match status" value="1"/>
</dbReference>
<dbReference type="Pfam" id="PF06580">
    <property type="entry name" value="His_kinase"/>
    <property type="match status" value="1"/>
</dbReference>
<keyword evidence="3" id="KW-0597">Phosphoprotein</keyword>
<keyword evidence="5 12" id="KW-0812">Transmembrane</keyword>
<dbReference type="PANTHER" id="PTHR34220:SF11">
    <property type="entry name" value="SENSOR PROTEIN KINASE HPTS"/>
    <property type="match status" value="1"/>
</dbReference>
<sequence length="554" mass="64251">MAIKKEITDNSLSFQDKIRMELLGGLKKTTFFIVLSYLFVLSLFLLLMQYSQLHQSESTIISYYERIDQSSGQLVNHLSQRGLTRFLKGKLAEREMYRQVYEESHKIPIRTAVSVYSPKKKLLLSTKLPSRDGLSDDSFVRIALNNIKSKSVYKIFRDSQGNRYLLKLVPIRNQDKIEGYIVLFMDSSDFQFGINSEATQYILADNFDNYFASNSLKYVSEDKRKLSQSFAGSYFLLDGSRLYLTKQHQLTESLYLYTYILAFPIDSLLLITFMFMAIIMVILLFYSKQLVRKISIHSSDSIEQLTTDLNLIMNGYKDRVSVRTSDEFGYLANNINKMIDTFERIFKQTIQLEQEKTQFERRLLEAQFNPHFLYNALESIKILVFLDPEKAEQMILALTKVLRYSITSNVEMATLADDLDIIDSYLAVNQVRFDELDYQISYQDDLASLPIPKLFLLPLVENALKYGMRDRHDLSILIEVREVACLIEMTVCDDGAGFSDIFLADFDSYLHDGATHHGLINSFHRLKHTYPKATIQIKKQNNLNCICLSFERSH</sequence>
<evidence type="ECO:0000256" key="4">
    <source>
        <dbReference type="ARBA" id="ARBA00022679"/>
    </source>
</evidence>
<feature type="transmembrane region" description="Helical" evidence="12">
    <location>
        <begin position="256"/>
        <end position="286"/>
    </location>
</feature>
<feature type="transmembrane region" description="Helical" evidence="12">
    <location>
        <begin position="29"/>
        <end position="48"/>
    </location>
</feature>
<organism evidence="14 15">
    <name type="scientific">Streptococcus parauberis</name>
    <dbReference type="NCBI Taxonomy" id="1348"/>
    <lineage>
        <taxon>Bacteria</taxon>
        <taxon>Bacillati</taxon>
        <taxon>Bacillota</taxon>
        <taxon>Bacilli</taxon>
        <taxon>Lactobacillales</taxon>
        <taxon>Streptococcaceae</taxon>
        <taxon>Streptococcus</taxon>
    </lineage>
</organism>
<keyword evidence="10" id="KW-0902">Two-component regulatory system</keyword>
<keyword evidence="6" id="KW-0547">Nucleotide-binding</keyword>
<dbReference type="GO" id="GO:0005524">
    <property type="term" value="F:ATP binding"/>
    <property type="evidence" value="ECO:0007669"/>
    <property type="project" value="UniProtKB-KW"/>
</dbReference>
<dbReference type="GO" id="GO:0000155">
    <property type="term" value="F:phosphorelay sensor kinase activity"/>
    <property type="evidence" value="ECO:0007669"/>
    <property type="project" value="InterPro"/>
</dbReference>
<keyword evidence="2" id="KW-1003">Cell membrane</keyword>
<keyword evidence="9 12" id="KW-1133">Transmembrane helix</keyword>
<dbReference type="PANTHER" id="PTHR34220">
    <property type="entry name" value="SENSOR HISTIDINE KINASE YPDA"/>
    <property type="match status" value="1"/>
</dbReference>
<protein>
    <submittedName>
        <fullName evidence="14">Histidine kinase</fullName>
    </submittedName>
</protein>